<accession>A0ABS2U3X2</accession>
<sequence>MTDDAMGDEVYEPTDGNEEQEDAAPLDLEDALDEDDLDDALDKGWSPPERPLGVDKVGTTAAEQHRGESLDERLAEEVPDEAEDDGDGLGDNPDSDGELTDPEAGSDRSGRLLSPDHGAESNTDDTVATDVGIDGAAASAEEAAVHRVADPEHGDEET</sequence>
<feature type="compositionally biased region" description="Basic and acidic residues" evidence="1">
    <location>
        <begin position="143"/>
        <end position="152"/>
    </location>
</feature>
<gene>
    <name evidence="3" type="ORF">ITX44_38325</name>
</gene>
<dbReference type="Proteomes" id="UP000749040">
    <property type="component" value="Unassembled WGS sequence"/>
</dbReference>
<keyword evidence="4" id="KW-1185">Reference proteome</keyword>
<evidence type="ECO:0000313" key="4">
    <source>
        <dbReference type="Proteomes" id="UP000749040"/>
    </source>
</evidence>
<name>A0ABS2U3X2_9ACTN</name>
<organism evidence="3 4">
    <name type="scientific">Actinacidiphila acididurans</name>
    <dbReference type="NCBI Taxonomy" id="2784346"/>
    <lineage>
        <taxon>Bacteria</taxon>
        <taxon>Bacillati</taxon>
        <taxon>Actinomycetota</taxon>
        <taxon>Actinomycetes</taxon>
        <taxon>Kitasatosporales</taxon>
        <taxon>Streptomycetaceae</taxon>
        <taxon>Actinacidiphila</taxon>
    </lineage>
</organism>
<protein>
    <recommendedName>
        <fullName evidence="2">DUF5709 domain-containing protein</fullName>
    </recommendedName>
</protein>
<dbReference type="RefSeq" id="WP_205364133.1">
    <property type="nucleotide sequence ID" value="NZ_JADKYB010000034.1"/>
</dbReference>
<dbReference type="EMBL" id="JADKYB010000034">
    <property type="protein sequence ID" value="MBM9510319.1"/>
    <property type="molecule type" value="Genomic_DNA"/>
</dbReference>
<dbReference type="InterPro" id="IPR043763">
    <property type="entry name" value="DUF5709"/>
</dbReference>
<evidence type="ECO:0000313" key="3">
    <source>
        <dbReference type="EMBL" id="MBM9510319.1"/>
    </source>
</evidence>
<feature type="compositionally biased region" description="Acidic residues" evidence="1">
    <location>
        <begin position="1"/>
        <end position="39"/>
    </location>
</feature>
<feature type="compositionally biased region" description="Acidic residues" evidence="1">
    <location>
        <begin position="77"/>
        <end position="101"/>
    </location>
</feature>
<feature type="domain" description="DUF5709" evidence="2">
    <location>
        <begin position="103"/>
        <end position="150"/>
    </location>
</feature>
<feature type="region of interest" description="Disordered" evidence="1">
    <location>
        <begin position="1"/>
        <end position="158"/>
    </location>
</feature>
<comment type="caution">
    <text evidence="3">The sequence shown here is derived from an EMBL/GenBank/DDBJ whole genome shotgun (WGS) entry which is preliminary data.</text>
</comment>
<dbReference type="Pfam" id="PF18970">
    <property type="entry name" value="DUF5709"/>
    <property type="match status" value="1"/>
</dbReference>
<proteinExistence type="predicted"/>
<feature type="compositionally biased region" description="Basic and acidic residues" evidence="1">
    <location>
        <begin position="63"/>
        <end position="76"/>
    </location>
</feature>
<evidence type="ECO:0000259" key="2">
    <source>
        <dbReference type="Pfam" id="PF18970"/>
    </source>
</evidence>
<reference evidence="3 4" key="1">
    <citation type="submission" date="2021-01" db="EMBL/GenBank/DDBJ databases">
        <title>Streptomyces acididurans sp. nov., isolated from a peat swamp forest soil.</title>
        <authorList>
            <person name="Chantavorakit T."/>
            <person name="Duangmal K."/>
        </authorList>
    </citation>
    <scope>NUCLEOTIDE SEQUENCE [LARGE SCALE GENOMIC DNA]</scope>
    <source>
        <strain evidence="3 4">KK5PA1</strain>
    </source>
</reference>
<evidence type="ECO:0000256" key="1">
    <source>
        <dbReference type="SAM" id="MobiDB-lite"/>
    </source>
</evidence>